<feature type="domain" description="Cation efflux protein transmembrane" evidence="10">
    <location>
        <begin position="14"/>
        <end position="208"/>
    </location>
</feature>
<evidence type="ECO:0000256" key="5">
    <source>
        <dbReference type="ARBA" id="ARBA00022906"/>
    </source>
</evidence>
<dbReference type="NCBIfam" id="TIGR01297">
    <property type="entry name" value="CDF"/>
    <property type="match status" value="1"/>
</dbReference>
<comment type="similarity">
    <text evidence="2">Belongs to the cation diffusion facilitator (CDF) transporter (TC 2.A.4) family. SLC30A subfamily.</text>
</comment>
<evidence type="ECO:0000259" key="10">
    <source>
        <dbReference type="Pfam" id="PF01545"/>
    </source>
</evidence>
<feature type="transmembrane region" description="Helical" evidence="9">
    <location>
        <begin position="80"/>
        <end position="99"/>
    </location>
</feature>
<keyword evidence="3" id="KW-0813">Transport</keyword>
<evidence type="ECO:0000256" key="3">
    <source>
        <dbReference type="ARBA" id="ARBA00022448"/>
    </source>
</evidence>
<dbReference type="SUPFAM" id="SSF160240">
    <property type="entry name" value="Cation efflux protein cytoplasmic domain-like"/>
    <property type="match status" value="1"/>
</dbReference>
<keyword evidence="4 9" id="KW-0812">Transmembrane</keyword>
<organism evidence="12 13">
    <name type="scientific">Cognaticolwellia beringensis</name>
    <dbReference type="NCBI Taxonomy" id="1967665"/>
    <lineage>
        <taxon>Bacteria</taxon>
        <taxon>Pseudomonadati</taxon>
        <taxon>Pseudomonadota</taxon>
        <taxon>Gammaproteobacteria</taxon>
        <taxon>Alteromonadales</taxon>
        <taxon>Colwelliaceae</taxon>
        <taxon>Cognaticolwellia</taxon>
    </lineage>
</organism>
<dbReference type="Proteomes" id="UP000202259">
    <property type="component" value="Chromosome"/>
</dbReference>
<dbReference type="Pfam" id="PF01545">
    <property type="entry name" value="Cation_efflux"/>
    <property type="match status" value="1"/>
</dbReference>
<evidence type="ECO:0000313" key="13">
    <source>
        <dbReference type="Proteomes" id="UP000202259"/>
    </source>
</evidence>
<evidence type="ECO:0000256" key="8">
    <source>
        <dbReference type="ARBA" id="ARBA00023136"/>
    </source>
</evidence>
<keyword evidence="5" id="KW-0862">Zinc</keyword>
<sequence>MTTLTTHKSSQRRLLIALAITSVFMLLQLVGAFYANSLAVYADAGHLFVHNSSLFIALIASTLAIKFGQTFSDGYRRLELSGGLINGTLYILISCWILLQGADRLFGHEHHDEHEINTFVMSAVASLGFLFHGASAYVLYKGRKDSVNVYAVFLHTFFDLLSTIVTFVTSIVIHATGWTVVDSLSSILISVFVLFTGSKLLYKCIKGLFFNGVRLPALKKIEAALQSVEHIDNVHNLIVKSDNGEVVVGAHIVLKNQCTLEKHDEVCRFQVERVLKEQFAITNSVLQVEASGCKHS</sequence>
<keyword evidence="8 9" id="KW-0472">Membrane</keyword>
<dbReference type="RefSeq" id="WP_081153866.1">
    <property type="nucleotide sequence ID" value="NZ_CP020465.1"/>
</dbReference>
<keyword evidence="7" id="KW-0406">Ion transport</keyword>
<evidence type="ECO:0000256" key="2">
    <source>
        <dbReference type="ARBA" id="ARBA00008873"/>
    </source>
</evidence>
<dbReference type="InterPro" id="IPR058533">
    <property type="entry name" value="Cation_efflux_TM"/>
</dbReference>
<dbReference type="InterPro" id="IPR002524">
    <property type="entry name" value="Cation_efflux"/>
</dbReference>
<evidence type="ECO:0000256" key="4">
    <source>
        <dbReference type="ARBA" id="ARBA00022692"/>
    </source>
</evidence>
<name>A0A222GCP0_9GAMM</name>
<evidence type="ECO:0000256" key="6">
    <source>
        <dbReference type="ARBA" id="ARBA00022989"/>
    </source>
</evidence>
<dbReference type="Pfam" id="PF16916">
    <property type="entry name" value="ZT_dimer"/>
    <property type="match status" value="1"/>
</dbReference>
<proteinExistence type="inferred from homology"/>
<dbReference type="Gene3D" id="1.20.1510.10">
    <property type="entry name" value="Cation efflux protein transmembrane domain"/>
    <property type="match status" value="1"/>
</dbReference>
<protein>
    <submittedName>
        <fullName evidence="12">Cation transporter</fullName>
    </submittedName>
</protein>
<dbReference type="PANTHER" id="PTHR11562:SF17">
    <property type="entry name" value="RE54080P-RELATED"/>
    <property type="match status" value="1"/>
</dbReference>
<accession>A0A222GCP0</accession>
<dbReference type="OrthoDB" id="9809646at2"/>
<comment type="subcellular location">
    <subcellularLocation>
        <location evidence="1">Membrane</location>
        <topology evidence="1">Multi-pass membrane protein</topology>
    </subcellularLocation>
</comment>
<evidence type="ECO:0000256" key="1">
    <source>
        <dbReference type="ARBA" id="ARBA00004141"/>
    </source>
</evidence>
<evidence type="ECO:0000313" key="12">
    <source>
        <dbReference type="EMBL" id="ASP49627.1"/>
    </source>
</evidence>
<feature type="transmembrane region" description="Helical" evidence="9">
    <location>
        <begin position="119"/>
        <end position="140"/>
    </location>
</feature>
<evidence type="ECO:0000256" key="9">
    <source>
        <dbReference type="SAM" id="Phobius"/>
    </source>
</evidence>
<dbReference type="InterPro" id="IPR036837">
    <property type="entry name" value="Cation_efflux_CTD_sf"/>
</dbReference>
<keyword evidence="5" id="KW-0864">Zinc transport</keyword>
<feature type="transmembrane region" description="Helical" evidence="9">
    <location>
        <begin position="183"/>
        <end position="202"/>
    </location>
</feature>
<gene>
    <name evidence="12" type="ORF">B5D82_18775</name>
</gene>
<dbReference type="Gene3D" id="3.30.70.1350">
    <property type="entry name" value="Cation efflux protein, cytoplasmic domain"/>
    <property type="match status" value="1"/>
</dbReference>
<evidence type="ECO:0000259" key="11">
    <source>
        <dbReference type="Pfam" id="PF16916"/>
    </source>
</evidence>
<dbReference type="GO" id="GO:0005886">
    <property type="term" value="C:plasma membrane"/>
    <property type="evidence" value="ECO:0007669"/>
    <property type="project" value="TreeGrafter"/>
</dbReference>
<keyword evidence="13" id="KW-1185">Reference proteome</keyword>
<dbReference type="GO" id="GO:0005385">
    <property type="term" value="F:zinc ion transmembrane transporter activity"/>
    <property type="evidence" value="ECO:0007669"/>
    <property type="project" value="TreeGrafter"/>
</dbReference>
<keyword evidence="6 9" id="KW-1133">Transmembrane helix</keyword>
<feature type="domain" description="Cation efflux protein cytoplasmic" evidence="11">
    <location>
        <begin position="218"/>
        <end position="289"/>
    </location>
</feature>
<dbReference type="InterPro" id="IPR050681">
    <property type="entry name" value="CDF/SLC30A"/>
</dbReference>
<dbReference type="EMBL" id="CP020465">
    <property type="protein sequence ID" value="ASP49627.1"/>
    <property type="molecule type" value="Genomic_DNA"/>
</dbReference>
<dbReference type="PANTHER" id="PTHR11562">
    <property type="entry name" value="CATION EFFLUX PROTEIN/ ZINC TRANSPORTER"/>
    <property type="match status" value="1"/>
</dbReference>
<reference evidence="12 13" key="1">
    <citation type="submission" date="2017-08" db="EMBL/GenBank/DDBJ databases">
        <title>Complete genome of Colwellia sp. NB097-1, a psychrophile bacterium ioslated from Bering Sea.</title>
        <authorList>
            <person name="Chen X."/>
        </authorList>
    </citation>
    <scope>NUCLEOTIDE SEQUENCE [LARGE SCALE GENOMIC DNA]</scope>
    <source>
        <strain evidence="12 13">NB097-1</strain>
    </source>
</reference>
<dbReference type="AlphaFoldDB" id="A0A222GCP0"/>
<dbReference type="KEGG" id="cber:B5D82_18775"/>
<dbReference type="InterPro" id="IPR027470">
    <property type="entry name" value="Cation_efflux_CTD"/>
</dbReference>
<dbReference type="InterPro" id="IPR027469">
    <property type="entry name" value="Cation_efflux_TMD_sf"/>
</dbReference>
<feature type="transmembrane region" description="Helical" evidence="9">
    <location>
        <begin position="152"/>
        <end position="177"/>
    </location>
</feature>
<dbReference type="SUPFAM" id="SSF161111">
    <property type="entry name" value="Cation efflux protein transmembrane domain-like"/>
    <property type="match status" value="1"/>
</dbReference>
<feature type="transmembrane region" description="Helical" evidence="9">
    <location>
        <begin position="47"/>
        <end position="68"/>
    </location>
</feature>
<feature type="transmembrane region" description="Helical" evidence="9">
    <location>
        <begin position="14"/>
        <end position="35"/>
    </location>
</feature>
<evidence type="ECO:0000256" key="7">
    <source>
        <dbReference type="ARBA" id="ARBA00023065"/>
    </source>
</evidence>